<dbReference type="AlphaFoldDB" id="A0A4Y2H2R6"/>
<comment type="caution">
    <text evidence="2">The sequence shown here is derived from an EMBL/GenBank/DDBJ whole genome shotgun (WGS) entry which is preliminary data.</text>
</comment>
<accession>A0A4Y2H2R6</accession>
<organism evidence="2 3">
    <name type="scientific">Araneus ventricosus</name>
    <name type="common">Orbweaver spider</name>
    <name type="synonym">Epeira ventricosa</name>
    <dbReference type="NCBI Taxonomy" id="182803"/>
    <lineage>
        <taxon>Eukaryota</taxon>
        <taxon>Metazoa</taxon>
        <taxon>Ecdysozoa</taxon>
        <taxon>Arthropoda</taxon>
        <taxon>Chelicerata</taxon>
        <taxon>Arachnida</taxon>
        <taxon>Araneae</taxon>
        <taxon>Araneomorphae</taxon>
        <taxon>Entelegynae</taxon>
        <taxon>Araneoidea</taxon>
        <taxon>Araneidae</taxon>
        <taxon>Araneus</taxon>
    </lineage>
</organism>
<evidence type="ECO:0000256" key="1">
    <source>
        <dbReference type="SAM" id="MobiDB-lite"/>
    </source>
</evidence>
<dbReference type="Proteomes" id="UP000499080">
    <property type="component" value="Unassembled WGS sequence"/>
</dbReference>
<evidence type="ECO:0000313" key="3">
    <source>
        <dbReference type="Proteomes" id="UP000499080"/>
    </source>
</evidence>
<dbReference type="EMBL" id="BGPR01001697">
    <property type="protein sequence ID" value="GBM59757.1"/>
    <property type="molecule type" value="Genomic_DNA"/>
</dbReference>
<protein>
    <submittedName>
        <fullName evidence="2">Uncharacterized protein</fullName>
    </submittedName>
</protein>
<reference evidence="2 3" key="1">
    <citation type="journal article" date="2019" name="Sci. Rep.">
        <title>Orb-weaving spider Araneus ventricosus genome elucidates the spidroin gene catalogue.</title>
        <authorList>
            <person name="Kono N."/>
            <person name="Nakamura H."/>
            <person name="Ohtoshi R."/>
            <person name="Moran D.A.P."/>
            <person name="Shinohara A."/>
            <person name="Yoshida Y."/>
            <person name="Fujiwara M."/>
            <person name="Mori M."/>
            <person name="Tomita M."/>
            <person name="Arakawa K."/>
        </authorList>
    </citation>
    <scope>NUCLEOTIDE SEQUENCE [LARGE SCALE GENOMIC DNA]</scope>
</reference>
<proteinExistence type="predicted"/>
<gene>
    <name evidence="2" type="ORF">AVEN_110027_1</name>
</gene>
<sequence>MECFRTFKRIFFPDRDIEERVAFSGIIELPPRSENLSPKCSLRSGIQAHPMLTPVELFSQHKTCQAGKRHYIFATILKLPDTRKSNSPSKNNLIFKSIWGDRERCLKGENSSVGAPRPSAKFRMNALQ</sequence>
<feature type="region of interest" description="Disordered" evidence="1">
    <location>
        <begin position="108"/>
        <end position="128"/>
    </location>
</feature>
<keyword evidence="3" id="KW-1185">Reference proteome</keyword>
<name>A0A4Y2H2R6_ARAVE</name>
<evidence type="ECO:0000313" key="2">
    <source>
        <dbReference type="EMBL" id="GBM59757.1"/>
    </source>
</evidence>